<dbReference type="RefSeq" id="WP_215581187.1">
    <property type="nucleotide sequence ID" value="NZ_CP073754.1"/>
</dbReference>
<dbReference type="GO" id="GO:0003677">
    <property type="term" value="F:DNA binding"/>
    <property type="evidence" value="ECO:0007669"/>
    <property type="project" value="UniProtKB-KW"/>
</dbReference>
<dbReference type="GO" id="GO:0006313">
    <property type="term" value="P:DNA transposition"/>
    <property type="evidence" value="ECO:0007669"/>
    <property type="project" value="InterPro"/>
</dbReference>
<keyword evidence="5" id="KW-0233">DNA recombination</keyword>
<evidence type="ECO:0000259" key="7">
    <source>
        <dbReference type="Pfam" id="PF01609"/>
    </source>
</evidence>
<keyword evidence="3" id="KW-0815">Transposition</keyword>
<keyword evidence="13" id="KW-1185">Reference proteome</keyword>
<dbReference type="Pfam" id="PF01609">
    <property type="entry name" value="DDE_Tnp_1"/>
    <property type="match status" value="1"/>
</dbReference>
<evidence type="ECO:0000256" key="1">
    <source>
        <dbReference type="ARBA" id="ARBA00003544"/>
    </source>
</evidence>
<dbReference type="EMBL" id="CP073754">
    <property type="protein sequence ID" value="QWF70797.1"/>
    <property type="molecule type" value="Genomic_DNA"/>
</dbReference>
<dbReference type="NCBIfam" id="NF033581">
    <property type="entry name" value="transpos_IS5_4"/>
    <property type="match status" value="1"/>
</dbReference>
<sequence>MRGADITQDVLFSYRTLEERIPKDHPLRKFRAIVDILLKTMDTEFNALYARRGRDSIPPERLLRASLLQVIFTIRSERQLVEQIDFNLLYRWFVGLTLDDEVWHHSTFSANRDRLLNERICRLFFDRILLLAEWQELVSSEHFSVDGTLIKGWASMKSFVKKDGSSSPPEDDTRNPTVNFKGEKRSNDTHASTTDPDVRLYKKSEGDKSQLCYLGHALMENRNGLVVDVEVTHATGTAEREAAKTMIKRTVKKPGTTVGADKGYDVESFVTDIRVLKVTPHVAQKNKGSAIDHRTTRHPGYKTSLKIRKRVEEVFGWSKTIGGLHQTKFRRLKKVAAQTVFTFAAYNLTRMGNIFGWRCSTA</sequence>
<evidence type="ECO:0000256" key="6">
    <source>
        <dbReference type="SAM" id="MobiDB-lite"/>
    </source>
</evidence>
<dbReference type="PANTHER" id="PTHR35604:SF2">
    <property type="entry name" value="TRANSPOSASE INSH FOR INSERTION SEQUENCE ELEMENT IS5A-RELATED"/>
    <property type="match status" value="1"/>
</dbReference>
<evidence type="ECO:0000256" key="4">
    <source>
        <dbReference type="ARBA" id="ARBA00023125"/>
    </source>
</evidence>
<dbReference type="InterPro" id="IPR008490">
    <property type="entry name" value="Transposase_InsH_N"/>
</dbReference>
<gene>
    <name evidence="9" type="ORF">KEF85_12890</name>
    <name evidence="10" type="ORF">KEF85_13390</name>
    <name evidence="11" type="ORF">KEF85_16000</name>
    <name evidence="12" type="ORF">KEF85_16010</name>
</gene>
<organism evidence="12 13">
    <name type="scientific">Methylomonas paludis</name>
    <dbReference type="NCBI Taxonomy" id="1173101"/>
    <lineage>
        <taxon>Bacteria</taxon>
        <taxon>Pseudomonadati</taxon>
        <taxon>Pseudomonadota</taxon>
        <taxon>Gammaproteobacteria</taxon>
        <taxon>Methylococcales</taxon>
        <taxon>Methylococcaceae</taxon>
        <taxon>Methylomonas</taxon>
    </lineage>
</organism>
<evidence type="ECO:0000313" key="12">
    <source>
        <dbReference type="EMBL" id="QWF70797.1"/>
    </source>
</evidence>
<feature type="domain" description="Transposase InsH N-terminal" evidence="8">
    <location>
        <begin position="16"/>
        <end position="114"/>
    </location>
</feature>
<dbReference type="PANTHER" id="PTHR35604">
    <property type="entry name" value="TRANSPOSASE INSH FOR INSERTION SEQUENCE ELEMENT IS5A-RELATED"/>
    <property type="match status" value="1"/>
</dbReference>
<evidence type="ECO:0000256" key="2">
    <source>
        <dbReference type="ARBA" id="ARBA00010075"/>
    </source>
</evidence>
<dbReference type="KEGG" id="mpad:KEF85_13390"/>
<dbReference type="GO" id="GO:0004803">
    <property type="term" value="F:transposase activity"/>
    <property type="evidence" value="ECO:0007669"/>
    <property type="project" value="InterPro"/>
</dbReference>
<accession>A0A975MN22</accession>
<reference evidence="12" key="1">
    <citation type="submission" date="2021-04" db="EMBL/GenBank/DDBJ databases">
        <title>Draft genome sequence data of methanotrophic Methylovulum sp. strain S1L and Methylomonas sp. strain S2AM isolated from boreal lake water columns.</title>
        <authorList>
            <person name="Rissanen A.J."/>
            <person name="Mangayil R."/>
            <person name="Svenning M.M."/>
            <person name="Khanongnuch R."/>
        </authorList>
    </citation>
    <scope>NUCLEOTIDE SEQUENCE</scope>
    <source>
        <strain evidence="12">S2AM</strain>
    </source>
</reference>
<comment type="similarity">
    <text evidence="2">Belongs to the transposase 11 family.</text>
</comment>
<evidence type="ECO:0000259" key="8">
    <source>
        <dbReference type="Pfam" id="PF05598"/>
    </source>
</evidence>
<evidence type="ECO:0000256" key="5">
    <source>
        <dbReference type="ARBA" id="ARBA00023172"/>
    </source>
</evidence>
<feature type="domain" description="Transposase IS4-like" evidence="7">
    <location>
        <begin position="201"/>
        <end position="348"/>
    </location>
</feature>
<dbReference type="InterPro" id="IPR002559">
    <property type="entry name" value="Transposase_11"/>
</dbReference>
<dbReference type="KEGG" id="mpad:KEF85_16000"/>
<dbReference type="InterPro" id="IPR047959">
    <property type="entry name" value="Transpos_IS5"/>
</dbReference>
<comment type="function">
    <text evidence="1">Involved in the transposition of the insertion sequence IS5.</text>
</comment>
<feature type="region of interest" description="Disordered" evidence="6">
    <location>
        <begin position="161"/>
        <end position="197"/>
    </location>
</feature>
<dbReference type="AlphaFoldDB" id="A0A975MN22"/>
<dbReference type="KEGG" id="mpad:KEF85_16010"/>
<evidence type="ECO:0000256" key="3">
    <source>
        <dbReference type="ARBA" id="ARBA00022578"/>
    </source>
</evidence>
<dbReference type="Proteomes" id="UP000676649">
    <property type="component" value="Chromosome"/>
</dbReference>
<evidence type="ECO:0000313" key="10">
    <source>
        <dbReference type="EMBL" id="QWF70323.1"/>
    </source>
</evidence>
<dbReference type="KEGG" id="mpad:KEF85_12890"/>
<evidence type="ECO:0000313" key="9">
    <source>
        <dbReference type="EMBL" id="QWF70231.1"/>
    </source>
</evidence>
<dbReference type="Pfam" id="PF05598">
    <property type="entry name" value="DUF772"/>
    <property type="match status" value="1"/>
</dbReference>
<evidence type="ECO:0000313" key="11">
    <source>
        <dbReference type="EMBL" id="QWF70795.1"/>
    </source>
</evidence>
<dbReference type="EMBL" id="CP073754">
    <property type="protein sequence ID" value="QWF70231.1"/>
    <property type="molecule type" value="Genomic_DNA"/>
</dbReference>
<dbReference type="EMBL" id="CP073754">
    <property type="protein sequence ID" value="QWF70323.1"/>
    <property type="molecule type" value="Genomic_DNA"/>
</dbReference>
<evidence type="ECO:0000313" key="13">
    <source>
        <dbReference type="Proteomes" id="UP000676649"/>
    </source>
</evidence>
<keyword evidence="4" id="KW-0238">DNA-binding</keyword>
<protein>
    <submittedName>
        <fullName evidence="12">IS5 family transposase</fullName>
    </submittedName>
</protein>
<dbReference type="EMBL" id="CP073754">
    <property type="protein sequence ID" value="QWF70795.1"/>
    <property type="molecule type" value="Genomic_DNA"/>
</dbReference>
<proteinExistence type="inferred from homology"/>
<name>A0A975MN22_9GAMM</name>